<dbReference type="GO" id="GO:0009252">
    <property type="term" value="P:peptidoglycan biosynthetic process"/>
    <property type="evidence" value="ECO:0007669"/>
    <property type="project" value="UniProtKB-KW"/>
</dbReference>
<dbReference type="GO" id="GO:0008955">
    <property type="term" value="F:peptidoglycan glycosyltransferase activity"/>
    <property type="evidence" value="ECO:0007669"/>
    <property type="project" value="UniProtKB-EC"/>
</dbReference>
<keyword evidence="3" id="KW-0121">Carboxypeptidase</keyword>
<dbReference type="Proteomes" id="UP000317982">
    <property type="component" value="Unassembled WGS sequence"/>
</dbReference>
<feature type="domain" description="Glycosyl transferase family 51" evidence="16">
    <location>
        <begin position="72"/>
        <end position="256"/>
    </location>
</feature>
<evidence type="ECO:0000256" key="7">
    <source>
        <dbReference type="ARBA" id="ARBA00022801"/>
    </source>
</evidence>
<keyword evidence="6" id="KW-0808">Transferase</keyword>
<organism evidence="17 18">
    <name type="scientific">Cryptosporangium phraense</name>
    <dbReference type="NCBI Taxonomy" id="2593070"/>
    <lineage>
        <taxon>Bacteria</taxon>
        <taxon>Bacillati</taxon>
        <taxon>Actinomycetota</taxon>
        <taxon>Actinomycetes</taxon>
        <taxon>Cryptosporangiales</taxon>
        <taxon>Cryptosporangiaceae</taxon>
        <taxon>Cryptosporangium</taxon>
    </lineage>
</organism>
<dbReference type="FunCoup" id="A0A545AVC9">
    <property type="interactions" value="1"/>
</dbReference>
<dbReference type="Gene3D" id="3.40.710.10">
    <property type="entry name" value="DD-peptidase/beta-lactamase superfamily"/>
    <property type="match status" value="1"/>
</dbReference>
<dbReference type="InterPro" id="IPR001460">
    <property type="entry name" value="PCN-bd_Tpept"/>
</dbReference>
<dbReference type="InterPro" id="IPR012338">
    <property type="entry name" value="Beta-lactam/transpept-like"/>
</dbReference>
<comment type="catalytic activity">
    <reaction evidence="12">
        <text>Preferential cleavage: (Ac)2-L-Lys-D-Ala-|-D-Ala. Also transpeptidation of peptidyl-alanyl moieties that are N-acyl substituents of D-alanine.</text>
        <dbReference type="EC" id="3.4.16.4"/>
    </reaction>
</comment>
<dbReference type="Gene3D" id="1.10.3810.10">
    <property type="entry name" value="Biosynthetic peptidoglycan transglycosylase-like"/>
    <property type="match status" value="1"/>
</dbReference>
<evidence type="ECO:0000256" key="13">
    <source>
        <dbReference type="ARBA" id="ARBA00049902"/>
    </source>
</evidence>
<comment type="similarity">
    <text evidence="1">In the C-terminal section; belongs to the transpeptidase family.</text>
</comment>
<keyword evidence="11" id="KW-0961">Cell wall biogenesis/degradation</keyword>
<evidence type="ECO:0000256" key="8">
    <source>
        <dbReference type="ARBA" id="ARBA00022960"/>
    </source>
</evidence>
<dbReference type="InterPro" id="IPR050396">
    <property type="entry name" value="Glycosyltr_51/Transpeptidase"/>
</dbReference>
<evidence type="ECO:0000256" key="10">
    <source>
        <dbReference type="ARBA" id="ARBA00023268"/>
    </source>
</evidence>
<dbReference type="InParanoid" id="A0A545AVC9"/>
<dbReference type="PANTHER" id="PTHR32282">
    <property type="entry name" value="BINDING PROTEIN TRANSPEPTIDASE, PUTATIVE-RELATED"/>
    <property type="match status" value="1"/>
</dbReference>
<evidence type="ECO:0000259" key="16">
    <source>
        <dbReference type="Pfam" id="PF00912"/>
    </source>
</evidence>
<evidence type="ECO:0000256" key="2">
    <source>
        <dbReference type="ARBA" id="ARBA00007739"/>
    </source>
</evidence>
<evidence type="ECO:0000256" key="5">
    <source>
        <dbReference type="ARBA" id="ARBA00022676"/>
    </source>
</evidence>
<evidence type="ECO:0000259" key="15">
    <source>
        <dbReference type="Pfam" id="PF00905"/>
    </source>
</evidence>
<dbReference type="AlphaFoldDB" id="A0A545AVC9"/>
<evidence type="ECO:0000256" key="6">
    <source>
        <dbReference type="ARBA" id="ARBA00022679"/>
    </source>
</evidence>
<feature type="chain" id="PRO_5039348538" evidence="14">
    <location>
        <begin position="36"/>
        <end position="689"/>
    </location>
</feature>
<dbReference type="FunFam" id="1.10.3810.10:FF:000001">
    <property type="entry name" value="Penicillin-binding protein 1A"/>
    <property type="match status" value="1"/>
</dbReference>
<evidence type="ECO:0000256" key="12">
    <source>
        <dbReference type="ARBA" id="ARBA00034000"/>
    </source>
</evidence>
<evidence type="ECO:0000313" key="17">
    <source>
        <dbReference type="EMBL" id="TQS45241.1"/>
    </source>
</evidence>
<keyword evidence="18" id="KW-1185">Reference proteome</keyword>
<name>A0A545AVC9_9ACTN</name>
<dbReference type="RefSeq" id="WP_142704105.1">
    <property type="nucleotide sequence ID" value="NZ_VIRS01000005.1"/>
</dbReference>
<dbReference type="InterPro" id="IPR001264">
    <property type="entry name" value="Glyco_trans_51"/>
</dbReference>
<comment type="catalytic activity">
    <reaction evidence="13">
        <text>[GlcNAc-(1-&gt;4)-Mur2Ac(oyl-L-Ala-gamma-D-Glu-L-Lys-D-Ala-D-Ala)](n)-di-trans,octa-cis-undecaprenyl diphosphate + beta-D-GlcNAc-(1-&gt;4)-Mur2Ac(oyl-L-Ala-gamma-D-Glu-L-Lys-D-Ala-D-Ala)-di-trans,octa-cis-undecaprenyl diphosphate = [GlcNAc-(1-&gt;4)-Mur2Ac(oyl-L-Ala-gamma-D-Glu-L-Lys-D-Ala-D-Ala)](n+1)-di-trans,octa-cis-undecaprenyl diphosphate + di-trans,octa-cis-undecaprenyl diphosphate + H(+)</text>
        <dbReference type="Rhea" id="RHEA:23708"/>
        <dbReference type="Rhea" id="RHEA-COMP:9602"/>
        <dbReference type="Rhea" id="RHEA-COMP:9603"/>
        <dbReference type="ChEBI" id="CHEBI:15378"/>
        <dbReference type="ChEBI" id="CHEBI:58405"/>
        <dbReference type="ChEBI" id="CHEBI:60033"/>
        <dbReference type="ChEBI" id="CHEBI:78435"/>
        <dbReference type="EC" id="2.4.99.28"/>
    </reaction>
</comment>
<keyword evidence="7" id="KW-0378">Hydrolase</keyword>
<dbReference type="GO" id="GO:0009002">
    <property type="term" value="F:serine-type D-Ala-D-Ala carboxypeptidase activity"/>
    <property type="evidence" value="ECO:0007669"/>
    <property type="project" value="UniProtKB-EC"/>
</dbReference>
<evidence type="ECO:0000256" key="3">
    <source>
        <dbReference type="ARBA" id="ARBA00022645"/>
    </source>
</evidence>
<evidence type="ECO:0000256" key="4">
    <source>
        <dbReference type="ARBA" id="ARBA00022670"/>
    </source>
</evidence>
<evidence type="ECO:0000256" key="1">
    <source>
        <dbReference type="ARBA" id="ARBA00007090"/>
    </source>
</evidence>
<dbReference type="Pfam" id="PF00905">
    <property type="entry name" value="Transpeptidase"/>
    <property type="match status" value="1"/>
</dbReference>
<dbReference type="InterPro" id="IPR036950">
    <property type="entry name" value="PBP_transglycosylase"/>
</dbReference>
<dbReference type="GO" id="GO:0071555">
    <property type="term" value="P:cell wall organization"/>
    <property type="evidence" value="ECO:0007669"/>
    <property type="project" value="UniProtKB-KW"/>
</dbReference>
<dbReference type="Pfam" id="PF00912">
    <property type="entry name" value="Transgly"/>
    <property type="match status" value="1"/>
</dbReference>
<keyword evidence="4" id="KW-0645">Protease</keyword>
<accession>A0A545AVC9</accession>
<dbReference type="SUPFAM" id="SSF53955">
    <property type="entry name" value="Lysozyme-like"/>
    <property type="match status" value="1"/>
</dbReference>
<dbReference type="GO" id="GO:0008360">
    <property type="term" value="P:regulation of cell shape"/>
    <property type="evidence" value="ECO:0007669"/>
    <property type="project" value="UniProtKB-KW"/>
</dbReference>
<feature type="signal peptide" evidence="14">
    <location>
        <begin position="1"/>
        <end position="35"/>
    </location>
</feature>
<gene>
    <name evidence="17" type="ORF">FL583_09060</name>
</gene>
<proteinExistence type="inferred from homology"/>
<reference evidence="17 18" key="1">
    <citation type="submission" date="2019-07" db="EMBL/GenBank/DDBJ databases">
        <title>Cryptosporangium phraense sp. nov., isolated from plant litter.</title>
        <authorList>
            <person name="Suriyachadkun C."/>
        </authorList>
    </citation>
    <scope>NUCLEOTIDE SEQUENCE [LARGE SCALE GENOMIC DNA]</scope>
    <source>
        <strain evidence="17 18">A-T 5661</strain>
    </source>
</reference>
<dbReference type="SUPFAM" id="SSF56601">
    <property type="entry name" value="beta-lactamase/transpeptidase-like"/>
    <property type="match status" value="1"/>
</dbReference>
<evidence type="ECO:0000256" key="14">
    <source>
        <dbReference type="SAM" id="SignalP"/>
    </source>
</evidence>
<dbReference type="InterPro" id="IPR023346">
    <property type="entry name" value="Lysozyme-like_dom_sf"/>
</dbReference>
<keyword evidence="10" id="KW-0511">Multifunctional enzyme</keyword>
<evidence type="ECO:0000313" key="18">
    <source>
        <dbReference type="Proteomes" id="UP000317982"/>
    </source>
</evidence>
<keyword evidence="14" id="KW-0732">Signal</keyword>
<comment type="caution">
    <text evidence="17">The sequence shown here is derived from an EMBL/GenBank/DDBJ whole genome shotgun (WGS) entry which is preliminary data.</text>
</comment>
<dbReference type="GO" id="GO:0030288">
    <property type="term" value="C:outer membrane-bounded periplasmic space"/>
    <property type="evidence" value="ECO:0007669"/>
    <property type="project" value="TreeGrafter"/>
</dbReference>
<dbReference type="GO" id="GO:0006508">
    <property type="term" value="P:proteolysis"/>
    <property type="evidence" value="ECO:0007669"/>
    <property type="project" value="UniProtKB-KW"/>
</dbReference>
<evidence type="ECO:0000256" key="9">
    <source>
        <dbReference type="ARBA" id="ARBA00022984"/>
    </source>
</evidence>
<evidence type="ECO:0000256" key="11">
    <source>
        <dbReference type="ARBA" id="ARBA00023316"/>
    </source>
</evidence>
<feature type="domain" description="Penicillin-binding protein transpeptidase" evidence="15">
    <location>
        <begin position="357"/>
        <end position="648"/>
    </location>
</feature>
<keyword evidence="8" id="KW-0133">Cell shape</keyword>
<dbReference type="GO" id="GO:0008658">
    <property type="term" value="F:penicillin binding"/>
    <property type="evidence" value="ECO:0007669"/>
    <property type="project" value="InterPro"/>
</dbReference>
<protein>
    <submittedName>
        <fullName evidence="17">Penicillin-binding protein</fullName>
    </submittedName>
</protein>
<comment type="similarity">
    <text evidence="2">In the N-terminal section; belongs to the glycosyltransferase 51 family.</text>
</comment>
<sequence length="689" mass="72563">MKRAPHRHLLASLLLCGALAGVIVAAAAFPATAFAGLTAKTASDDFSDLPTNLEFPPAPQASTLYASDGKTEIAEFYDENRKNVGLNQIAKVMQQAIVAAEDNRFYDHEGVDLKGVVRAFVNNEVEGGATQGASTLTQQYVRASLKYAATTAEEKQLATEDTAGRKVREIRYAIALEHELSKDQILENYLNITYFGNNGYGIYAASEAYFSKPPSQLTLAEAAMIAGMAQNPTQYNPVANDHRAALDRREYVLNQMVKLKYVTAAQAAAANAGDLGLKPKTSAQSCENGNTAYGFFCGWFLDWWQANPAFGATTADRLDKLKKGGYSIVSSLDVGMQKAAQQQVDAQLGADSRFATGVVLVEPGTGRVKAMAVNRKYGISDGATVNPLLSGSAVSPGYQAGSTFKMFTALAALQQGIPLSHTIYAPERYVSQYPGDCATGGDRYCPKNASPAMTGDQTMSSAFGESANTYFVQLEEQVTVKAAVAAAQQAGVVLRGAGDLGLAKDAQTSDAAWGSFTLGTAQVSPLDMANAYATVAARGKACTTLPLTSISDRSGTPVAGVADPTCKQAFSPEVADAAADMARCPVGNQSEVGISCTHPGGTDTAESVGRAIDRPVAGKTGTTDDDNAAWFIGFTPNLAAASFLANPDKYQDEVPNTRIPIDIARDTLASALTNLPVKNFIAPPSELAF</sequence>
<keyword evidence="9" id="KW-0573">Peptidoglycan synthesis</keyword>
<keyword evidence="5" id="KW-0328">Glycosyltransferase</keyword>
<dbReference type="PANTHER" id="PTHR32282:SF33">
    <property type="entry name" value="PEPTIDOGLYCAN GLYCOSYLTRANSFERASE"/>
    <property type="match status" value="1"/>
</dbReference>
<dbReference type="OrthoDB" id="9766909at2"/>
<dbReference type="EMBL" id="VIRS01000005">
    <property type="protein sequence ID" value="TQS45241.1"/>
    <property type="molecule type" value="Genomic_DNA"/>
</dbReference>